<name>A0ABY9BFS0_VITVI</name>
<dbReference type="PANTHER" id="PTHR31623:SF118">
    <property type="entry name" value="BAHD ACYLTRANSFERASE"/>
    <property type="match status" value="1"/>
</dbReference>
<comment type="similarity">
    <text evidence="1">Belongs to the plant acyltransferase family.</text>
</comment>
<dbReference type="EMBL" id="CP126648">
    <property type="protein sequence ID" value="WJZ81534.1"/>
    <property type="molecule type" value="Genomic_DNA"/>
</dbReference>
<reference evidence="5 6" key="1">
    <citation type="journal article" date="2023" name="Hortic Res">
        <title>The complete reference genome for grapevine (Vitis vinifera L.) genetics and breeding.</title>
        <authorList>
            <person name="Shi X."/>
            <person name="Cao S."/>
            <person name="Wang X."/>
            <person name="Huang S."/>
            <person name="Wang Y."/>
            <person name="Liu Z."/>
            <person name="Liu W."/>
            <person name="Leng X."/>
            <person name="Peng Y."/>
            <person name="Wang N."/>
            <person name="Wang Y."/>
            <person name="Ma Z."/>
            <person name="Xu X."/>
            <person name="Zhang F."/>
            <person name="Xue H."/>
            <person name="Zhong H."/>
            <person name="Wang Y."/>
            <person name="Zhang K."/>
            <person name="Velt A."/>
            <person name="Avia K."/>
            <person name="Holtgrawe D."/>
            <person name="Grimplet J."/>
            <person name="Matus J.T."/>
            <person name="Ware D."/>
            <person name="Wu X."/>
            <person name="Wang H."/>
            <person name="Liu C."/>
            <person name="Fang Y."/>
            <person name="Rustenholz C."/>
            <person name="Cheng Z."/>
            <person name="Xiao H."/>
            <person name="Zhou Y."/>
        </authorList>
    </citation>
    <scope>NUCLEOTIDE SEQUENCE [LARGE SCALE GENOMIC DNA]</scope>
    <source>
        <strain evidence="6">cv. Pinot noir / PN40024</strain>
        <tissue evidence="5">Leaf</tissue>
    </source>
</reference>
<evidence type="ECO:0000256" key="2">
    <source>
        <dbReference type="ARBA" id="ARBA00022679"/>
    </source>
</evidence>
<organism evidence="5 6">
    <name type="scientific">Vitis vinifera</name>
    <name type="common">Grape</name>
    <dbReference type="NCBI Taxonomy" id="29760"/>
    <lineage>
        <taxon>Eukaryota</taxon>
        <taxon>Viridiplantae</taxon>
        <taxon>Streptophyta</taxon>
        <taxon>Embryophyta</taxon>
        <taxon>Tracheophyta</taxon>
        <taxon>Spermatophyta</taxon>
        <taxon>Magnoliopsida</taxon>
        <taxon>eudicotyledons</taxon>
        <taxon>Gunneridae</taxon>
        <taxon>Pentapetalae</taxon>
        <taxon>rosids</taxon>
        <taxon>Vitales</taxon>
        <taxon>Vitaceae</taxon>
        <taxon>Viteae</taxon>
        <taxon>Vitis</taxon>
    </lineage>
</organism>
<evidence type="ECO:0000256" key="4">
    <source>
        <dbReference type="SAM" id="SignalP"/>
    </source>
</evidence>
<keyword evidence="6" id="KW-1185">Reference proteome</keyword>
<evidence type="ECO:0000256" key="1">
    <source>
        <dbReference type="ARBA" id="ARBA00009861"/>
    </source>
</evidence>
<evidence type="ECO:0008006" key="7">
    <source>
        <dbReference type="Google" id="ProtNLM"/>
    </source>
</evidence>
<keyword evidence="3" id="KW-0012">Acyltransferase</keyword>
<keyword evidence="4" id="KW-0732">Signal</keyword>
<gene>
    <name evidence="5" type="ORF">VitviT2T_001373</name>
</gene>
<evidence type="ECO:0000313" key="6">
    <source>
        <dbReference type="Proteomes" id="UP001227230"/>
    </source>
</evidence>
<evidence type="ECO:0000313" key="5">
    <source>
        <dbReference type="EMBL" id="WJZ81534.1"/>
    </source>
</evidence>
<sequence length="570" mass="63463">MANGATLASFLCGWTLTASRAFESIADPLFDMATLFPPSDHLHVIMPSGLFSKQKIVTKRFVFDATSLATLKGRAAKATCMNNPTRIEAITALLCHAFGNLWRNAIASIAEGNNKIELPDIVVQLRTATRKINKEYVRKLQGEDGLSQAIESLKEVSEMVTKGQVEFYRSGSWVRFPFYQTDFGWEKPMWNKEGDNSVDVAHISSGLKKSLSETLTHYYPLAGRIKDGVTVECNDEGAYFSEARIDCHLEGFLKHPEARDYLDLLMPVEIQSNSSDMGSLLLIQITFFSCGRTAIGMRVSHKVSDLHGISAFLNDWATMARKSGEEISAELTPFFPPGDSLSMPEAKPYKGNLVKKRFVFDAVKLGALKAMATQSGVENPTRVEVVAALIYRCAVAASKVSSGSLKPSVLLQTVNLRKRIVPPLPEKSFGNMVWFYSIHTARESEIEFHALVGQLKAGLAHFCDTYGKIFTGQELIPLMFKERAKFTHSNDNHHVNKYICTSWCRTSLYQTDFGWGKPIWLSPTGIGSKNIICLTDTREGDGIEAFVTLEKQEMAVFERDEELLQFSSLN</sequence>
<feature type="chain" id="PRO_5046251693" description="BAHD acyltransferase" evidence="4">
    <location>
        <begin position="22"/>
        <end position="570"/>
    </location>
</feature>
<evidence type="ECO:0000256" key="3">
    <source>
        <dbReference type="ARBA" id="ARBA00023315"/>
    </source>
</evidence>
<feature type="signal peptide" evidence="4">
    <location>
        <begin position="1"/>
        <end position="21"/>
    </location>
</feature>
<dbReference type="Gene3D" id="3.30.559.10">
    <property type="entry name" value="Chloramphenicol acetyltransferase-like domain"/>
    <property type="match status" value="3"/>
</dbReference>
<dbReference type="InterPro" id="IPR023213">
    <property type="entry name" value="CAT-like_dom_sf"/>
</dbReference>
<proteinExistence type="inferred from homology"/>
<keyword evidence="2" id="KW-0808">Transferase</keyword>
<protein>
    <recommendedName>
        <fullName evidence="7">BAHD acyltransferase</fullName>
    </recommendedName>
</protein>
<dbReference type="PANTHER" id="PTHR31623">
    <property type="entry name" value="F21J9.9"/>
    <property type="match status" value="1"/>
</dbReference>
<dbReference type="Proteomes" id="UP001227230">
    <property type="component" value="Chromosome 1"/>
</dbReference>
<dbReference type="Pfam" id="PF02458">
    <property type="entry name" value="Transferase"/>
    <property type="match status" value="2"/>
</dbReference>
<accession>A0ABY9BFS0</accession>